<name>A0A9P9A599_9PEZI</name>
<organism evidence="1 2">
    <name type="scientific">Truncatella angustata</name>
    <dbReference type="NCBI Taxonomy" id="152316"/>
    <lineage>
        <taxon>Eukaryota</taxon>
        <taxon>Fungi</taxon>
        <taxon>Dikarya</taxon>
        <taxon>Ascomycota</taxon>
        <taxon>Pezizomycotina</taxon>
        <taxon>Sordariomycetes</taxon>
        <taxon>Xylariomycetidae</taxon>
        <taxon>Amphisphaeriales</taxon>
        <taxon>Sporocadaceae</taxon>
        <taxon>Truncatella</taxon>
    </lineage>
</organism>
<dbReference type="GeneID" id="70135416"/>
<gene>
    <name evidence="1" type="ORF">BKA67DRAFT_654241</name>
</gene>
<comment type="caution">
    <text evidence="1">The sequence shown here is derived from an EMBL/GenBank/DDBJ whole genome shotgun (WGS) entry which is preliminary data.</text>
</comment>
<dbReference type="RefSeq" id="XP_045965231.1">
    <property type="nucleotide sequence ID" value="XM_046106525.1"/>
</dbReference>
<protein>
    <submittedName>
        <fullName evidence="1">Uncharacterized protein</fullName>
    </submittedName>
</protein>
<keyword evidence="2" id="KW-1185">Reference proteome</keyword>
<sequence>MPTKRRVDSALDEKAPAKKAKVDVGATPDFSDTYKMKWAAKLGKYKTYAYNNGIETQVSAFGGFGKIVAEKGKFMCHRQNKHNPMEICGSLMISKEKNLWDHNHKVHNLESTYAKENTKEECKEFPCKERNCDTVLSTHSSWVTYIRREHKMKGKSKEFA</sequence>
<accession>A0A9P9A599</accession>
<reference evidence="1" key="1">
    <citation type="journal article" date="2021" name="Nat. Commun.">
        <title>Genetic determinants of endophytism in the Arabidopsis root mycobiome.</title>
        <authorList>
            <person name="Mesny F."/>
            <person name="Miyauchi S."/>
            <person name="Thiergart T."/>
            <person name="Pickel B."/>
            <person name="Atanasova L."/>
            <person name="Karlsson M."/>
            <person name="Huettel B."/>
            <person name="Barry K.W."/>
            <person name="Haridas S."/>
            <person name="Chen C."/>
            <person name="Bauer D."/>
            <person name="Andreopoulos W."/>
            <person name="Pangilinan J."/>
            <person name="LaButti K."/>
            <person name="Riley R."/>
            <person name="Lipzen A."/>
            <person name="Clum A."/>
            <person name="Drula E."/>
            <person name="Henrissat B."/>
            <person name="Kohler A."/>
            <person name="Grigoriev I.V."/>
            <person name="Martin F.M."/>
            <person name="Hacquard S."/>
        </authorList>
    </citation>
    <scope>NUCLEOTIDE SEQUENCE</scope>
    <source>
        <strain evidence="1">MPI-SDFR-AT-0073</strain>
    </source>
</reference>
<evidence type="ECO:0000313" key="1">
    <source>
        <dbReference type="EMBL" id="KAH6661100.1"/>
    </source>
</evidence>
<evidence type="ECO:0000313" key="2">
    <source>
        <dbReference type="Proteomes" id="UP000758603"/>
    </source>
</evidence>
<dbReference type="EMBL" id="JAGPXC010000001">
    <property type="protein sequence ID" value="KAH6661100.1"/>
    <property type="molecule type" value="Genomic_DNA"/>
</dbReference>
<dbReference type="AlphaFoldDB" id="A0A9P9A599"/>
<proteinExistence type="predicted"/>
<dbReference type="Proteomes" id="UP000758603">
    <property type="component" value="Unassembled WGS sequence"/>
</dbReference>